<protein>
    <submittedName>
        <fullName evidence="3">Transglycosylase SLT domain-containing protein</fullName>
    </submittedName>
</protein>
<dbReference type="InterPro" id="IPR000189">
    <property type="entry name" value="Transglyc_AS"/>
</dbReference>
<dbReference type="PANTHER" id="PTHR37423:SF2">
    <property type="entry name" value="MEMBRANE-BOUND LYTIC MUREIN TRANSGLYCOSYLASE C"/>
    <property type="match status" value="1"/>
</dbReference>
<dbReference type="RefSeq" id="WP_246914273.1">
    <property type="nucleotide sequence ID" value="NZ_JALJRB010000035.1"/>
</dbReference>
<organism evidence="3 4">
    <name type="scientific">Desulfatitalea alkaliphila</name>
    <dbReference type="NCBI Taxonomy" id="2929485"/>
    <lineage>
        <taxon>Bacteria</taxon>
        <taxon>Pseudomonadati</taxon>
        <taxon>Thermodesulfobacteriota</taxon>
        <taxon>Desulfobacteria</taxon>
        <taxon>Desulfobacterales</taxon>
        <taxon>Desulfosarcinaceae</taxon>
        <taxon>Desulfatitalea</taxon>
    </lineage>
</organism>
<comment type="caution">
    <text evidence="3">The sequence shown here is derived from an EMBL/GenBank/DDBJ whole genome shotgun (WGS) entry which is preliminary data.</text>
</comment>
<dbReference type="CDD" id="cd00118">
    <property type="entry name" value="LysM"/>
    <property type="match status" value="1"/>
</dbReference>
<dbReference type="CDD" id="cd16894">
    <property type="entry name" value="MltD-like"/>
    <property type="match status" value="1"/>
</dbReference>
<dbReference type="SUPFAM" id="SSF53955">
    <property type="entry name" value="Lysozyme-like"/>
    <property type="match status" value="1"/>
</dbReference>
<dbReference type="PANTHER" id="PTHR37423">
    <property type="entry name" value="SOLUBLE LYTIC MUREIN TRANSGLYCOSYLASE-RELATED"/>
    <property type="match status" value="1"/>
</dbReference>
<dbReference type="InterPro" id="IPR023346">
    <property type="entry name" value="Lysozyme-like_dom_sf"/>
</dbReference>
<sequence length="471" mass="52403">MSRIRMGLPVTLFILLLLVGAERVRADDGRFAMPGVIAPNVHFWINVFAGYGTNQGILHDSEDLGRIYGVIDLIAYDQPDPARENRERIRAALAHYRAVLERLARHPDCARAESRRLAALFAPEVDPRQYAAAAARLRCQIGQRDRFEAGLIRSGAYMAQIREILRSHGVPEDLAYLPHVESAFDPEARSHVGALGMWQFMPATGRRFMTVGYAVDERRDPITATYAAAALLRENYAQLGSWPLAITAYNHGTNGMLRAKAQHGDDFEAIYRNYRAPSFGFASRNFYAEFLAARQVAANYRLHFGDLDFDRPEAVRTLILEGYADFDDLSRFFGVAPETLRRMNRSLGPPILSGRQRIPKGFTLRLPLQAQDAITAAVPEPLLHAAQVPSRYYTVRPGDTAYRIARRHDVPVADLIAINGLDRNATIRPRQVLRIPGRGEQVQAAMVPAVLGVAEEGAADTVCDGTHPEPI</sequence>
<proteinExistence type="inferred from homology"/>
<dbReference type="Proteomes" id="UP001165427">
    <property type="component" value="Unassembled WGS sequence"/>
</dbReference>
<dbReference type="Pfam" id="PF01476">
    <property type="entry name" value="LysM"/>
    <property type="match status" value="1"/>
</dbReference>
<dbReference type="SMART" id="SM00257">
    <property type="entry name" value="LysM"/>
    <property type="match status" value="1"/>
</dbReference>
<evidence type="ECO:0000313" key="4">
    <source>
        <dbReference type="Proteomes" id="UP001165427"/>
    </source>
</evidence>
<dbReference type="Gene3D" id="3.10.350.10">
    <property type="entry name" value="LysM domain"/>
    <property type="match status" value="1"/>
</dbReference>
<reference evidence="3" key="1">
    <citation type="submission" date="2022-04" db="EMBL/GenBank/DDBJ databases">
        <title>Desulfatitalea alkaliphila sp. nov., a novel anaerobic sulfate-reducing bacterium isolated from terrestrial mud volcano, Taman Peninsula, Russia.</title>
        <authorList>
            <person name="Khomyakova M.A."/>
            <person name="Merkel A.Y."/>
            <person name="Slobodkin A.I."/>
        </authorList>
    </citation>
    <scope>NUCLEOTIDE SEQUENCE</scope>
    <source>
        <strain evidence="3">M08but</strain>
    </source>
</reference>
<dbReference type="SUPFAM" id="SSF54106">
    <property type="entry name" value="LysM domain"/>
    <property type="match status" value="1"/>
</dbReference>
<dbReference type="Gene3D" id="1.10.530.10">
    <property type="match status" value="1"/>
</dbReference>
<feature type="domain" description="LysM" evidence="2">
    <location>
        <begin position="391"/>
        <end position="435"/>
    </location>
</feature>
<name>A0AA41R8A9_9BACT</name>
<dbReference type="AlphaFoldDB" id="A0AA41R8A9"/>
<dbReference type="GO" id="GO:0008933">
    <property type="term" value="F:peptidoglycan lytic transglycosylase activity"/>
    <property type="evidence" value="ECO:0007669"/>
    <property type="project" value="InterPro"/>
</dbReference>
<comment type="similarity">
    <text evidence="1">Belongs to the transglycosylase Slt family.</text>
</comment>
<dbReference type="PROSITE" id="PS00922">
    <property type="entry name" value="TRANSGLYCOSYLASE"/>
    <property type="match status" value="1"/>
</dbReference>
<dbReference type="EMBL" id="JALJRB010000035">
    <property type="protein sequence ID" value="MCJ8502841.1"/>
    <property type="molecule type" value="Genomic_DNA"/>
</dbReference>
<keyword evidence="4" id="KW-1185">Reference proteome</keyword>
<dbReference type="GO" id="GO:0016020">
    <property type="term" value="C:membrane"/>
    <property type="evidence" value="ECO:0007669"/>
    <property type="project" value="InterPro"/>
</dbReference>
<gene>
    <name evidence="3" type="ORF">MRX98_19855</name>
</gene>
<dbReference type="InterPro" id="IPR018392">
    <property type="entry name" value="LysM"/>
</dbReference>
<dbReference type="Pfam" id="PF01464">
    <property type="entry name" value="SLT"/>
    <property type="match status" value="1"/>
</dbReference>
<evidence type="ECO:0000313" key="3">
    <source>
        <dbReference type="EMBL" id="MCJ8502841.1"/>
    </source>
</evidence>
<dbReference type="InterPro" id="IPR036779">
    <property type="entry name" value="LysM_dom_sf"/>
</dbReference>
<dbReference type="PROSITE" id="PS51782">
    <property type="entry name" value="LYSM"/>
    <property type="match status" value="1"/>
</dbReference>
<dbReference type="GO" id="GO:0000270">
    <property type="term" value="P:peptidoglycan metabolic process"/>
    <property type="evidence" value="ECO:0007669"/>
    <property type="project" value="InterPro"/>
</dbReference>
<dbReference type="InterPro" id="IPR008258">
    <property type="entry name" value="Transglycosylase_SLT_dom_1"/>
</dbReference>
<evidence type="ECO:0000259" key="2">
    <source>
        <dbReference type="PROSITE" id="PS51782"/>
    </source>
</evidence>
<evidence type="ECO:0000256" key="1">
    <source>
        <dbReference type="ARBA" id="ARBA00007734"/>
    </source>
</evidence>
<accession>A0AA41R8A9</accession>